<protein>
    <submittedName>
        <fullName evidence="1">Uncharacterized protein</fullName>
    </submittedName>
</protein>
<evidence type="ECO:0000313" key="2">
    <source>
        <dbReference type="Proteomes" id="UP000261360"/>
    </source>
</evidence>
<reference evidence="1" key="1">
    <citation type="submission" date="2025-08" db="UniProtKB">
        <authorList>
            <consortium name="Ensembl"/>
        </authorList>
    </citation>
    <scope>IDENTIFICATION</scope>
</reference>
<accession>A0A3B4YKJ4</accession>
<sequence length="35" mass="3951">GTQLSQHNTWKSWYKGLLNSLSSYSKLTKGISSLH</sequence>
<organism evidence="1 2">
    <name type="scientific">Seriola lalandi dorsalis</name>
    <dbReference type="NCBI Taxonomy" id="1841481"/>
    <lineage>
        <taxon>Eukaryota</taxon>
        <taxon>Metazoa</taxon>
        <taxon>Chordata</taxon>
        <taxon>Craniata</taxon>
        <taxon>Vertebrata</taxon>
        <taxon>Euteleostomi</taxon>
        <taxon>Actinopterygii</taxon>
        <taxon>Neopterygii</taxon>
        <taxon>Teleostei</taxon>
        <taxon>Neoteleostei</taxon>
        <taxon>Acanthomorphata</taxon>
        <taxon>Carangaria</taxon>
        <taxon>Carangiformes</taxon>
        <taxon>Carangidae</taxon>
        <taxon>Seriola</taxon>
    </lineage>
</organism>
<dbReference type="Proteomes" id="UP000261360">
    <property type="component" value="Unplaced"/>
</dbReference>
<evidence type="ECO:0000313" key="1">
    <source>
        <dbReference type="Ensembl" id="ENSSLDP00000023399.1"/>
    </source>
</evidence>
<reference evidence="1" key="2">
    <citation type="submission" date="2025-09" db="UniProtKB">
        <authorList>
            <consortium name="Ensembl"/>
        </authorList>
    </citation>
    <scope>IDENTIFICATION</scope>
</reference>
<name>A0A3B4YKJ4_SERLL</name>
<dbReference type="GeneTree" id="ENSGT00940000182110"/>
<dbReference type="Ensembl" id="ENSSLDT00000024152.1">
    <property type="protein sequence ID" value="ENSSLDP00000023399.1"/>
    <property type="gene ID" value="ENSSLDG00000018264.1"/>
</dbReference>
<keyword evidence="2" id="KW-1185">Reference proteome</keyword>
<dbReference type="AlphaFoldDB" id="A0A3B4YKJ4"/>
<proteinExistence type="predicted"/>